<reference evidence="2 3" key="1">
    <citation type="journal article" date="2019" name="Plant Biotechnol. J.">
        <title>The red bayberry genome and genetic basis of sex determination.</title>
        <authorList>
            <person name="Jia H.M."/>
            <person name="Jia H.J."/>
            <person name="Cai Q.L."/>
            <person name="Wang Y."/>
            <person name="Zhao H.B."/>
            <person name="Yang W.F."/>
            <person name="Wang G.Y."/>
            <person name="Li Y.H."/>
            <person name="Zhan D.L."/>
            <person name="Shen Y.T."/>
            <person name="Niu Q.F."/>
            <person name="Chang L."/>
            <person name="Qiu J."/>
            <person name="Zhao L."/>
            <person name="Xie H.B."/>
            <person name="Fu W.Y."/>
            <person name="Jin J."/>
            <person name="Li X.W."/>
            <person name="Jiao Y."/>
            <person name="Zhou C.C."/>
            <person name="Tu T."/>
            <person name="Chai C.Y."/>
            <person name="Gao J.L."/>
            <person name="Fan L.J."/>
            <person name="van de Weg E."/>
            <person name="Wang J.Y."/>
            <person name="Gao Z.S."/>
        </authorList>
    </citation>
    <scope>NUCLEOTIDE SEQUENCE [LARGE SCALE GENOMIC DNA]</scope>
    <source>
        <tissue evidence="2">Leaves</tissue>
    </source>
</reference>
<comment type="caution">
    <text evidence="2">The sequence shown here is derived from an EMBL/GenBank/DDBJ whole genome shotgun (WGS) entry which is preliminary data.</text>
</comment>
<dbReference type="SUPFAM" id="SSF81383">
    <property type="entry name" value="F-box domain"/>
    <property type="match status" value="1"/>
</dbReference>
<dbReference type="Pfam" id="PF12937">
    <property type="entry name" value="F-box-like"/>
    <property type="match status" value="1"/>
</dbReference>
<sequence length="385" mass="44642">MEFSEEIILYIFSWLPAKSICRFKTVCKSFFEFSAETFFAFKQTRNLQLKDDSLFFIQPDSCRRYSDRLELHALPGEELSSGVPYRSLQFLMNTSRILASSNGLVLCRNTRTGFSDLFLCNPATQTWLSIPTAESLQIADVVFECNNDELDSMLCPDDYILMAIEGPKDWLPYRGCKVYSSKEGIWREKENIYIGGRNIRFEMPVFHYGVIYFISDCFPYVRKTSLYYRPYIVAWDVRNGVSRMLRVPKEARRGSDDQSCIMGIFKWGTVTSSFKSICLIRLRKSKFTAWVLTDYYQCLWSRILKIRVRAMGLREQNPIVAGFTVLNGDSLVFATEEKVYRYCLEGEECCRIEEVCLNSCGRNVCFHSYSNTLRPCGKNALPFPT</sequence>
<dbReference type="InterPro" id="IPR050796">
    <property type="entry name" value="SCF_F-box_component"/>
</dbReference>
<dbReference type="InterPro" id="IPR001810">
    <property type="entry name" value="F-box_dom"/>
</dbReference>
<dbReference type="PANTHER" id="PTHR31672">
    <property type="entry name" value="BNACNNG10540D PROTEIN"/>
    <property type="match status" value="1"/>
</dbReference>
<protein>
    <recommendedName>
        <fullName evidence="1">F-box domain-containing protein</fullName>
    </recommendedName>
</protein>
<dbReference type="Gene3D" id="1.20.1280.50">
    <property type="match status" value="1"/>
</dbReference>
<dbReference type="CDD" id="cd09917">
    <property type="entry name" value="F-box_SF"/>
    <property type="match status" value="1"/>
</dbReference>
<name>A0A6A1UUQ8_9ROSI</name>
<dbReference type="InterPro" id="IPR056592">
    <property type="entry name" value="Beta-prop_At3g26010-like"/>
</dbReference>
<evidence type="ECO:0000313" key="2">
    <source>
        <dbReference type="EMBL" id="KAB1204149.1"/>
    </source>
</evidence>
<dbReference type="OrthoDB" id="1433187at2759"/>
<dbReference type="Pfam" id="PF24750">
    <property type="entry name" value="b-prop_At3g26010-like"/>
    <property type="match status" value="1"/>
</dbReference>
<dbReference type="InterPro" id="IPR036047">
    <property type="entry name" value="F-box-like_dom_sf"/>
</dbReference>
<proteinExistence type="predicted"/>
<organism evidence="2 3">
    <name type="scientific">Morella rubra</name>
    <name type="common">Chinese bayberry</name>
    <dbReference type="NCBI Taxonomy" id="262757"/>
    <lineage>
        <taxon>Eukaryota</taxon>
        <taxon>Viridiplantae</taxon>
        <taxon>Streptophyta</taxon>
        <taxon>Embryophyta</taxon>
        <taxon>Tracheophyta</taxon>
        <taxon>Spermatophyta</taxon>
        <taxon>Magnoliopsida</taxon>
        <taxon>eudicotyledons</taxon>
        <taxon>Gunneridae</taxon>
        <taxon>Pentapetalae</taxon>
        <taxon>rosids</taxon>
        <taxon>fabids</taxon>
        <taxon>Fagales</taxon>
        <taxon>Myricaceae</taxon>
        <taxon>Morella</taxon>
    </lineage>
</organism>
<dbReference type="SMART" id="SM00256">
    <property type="entry name" value="FBOX"/>
    <property type="match status" value="1"/>
</dbReference>
<gene>
    <name evidence="2" type="ORF">CJ030_MR8G004046</name>
</gene>
<dbReference type="EMBL" id="RXIC02000026">
    <property type="protein sequence ID" value="KAB1204149.1"/>
    <property type="molecule type" value="Genomic_DNA"/>
</dbReference>
<accession>A0A6A1UUQ8</accession>
<dbReference type="Proteomes" id="UP000516437">
    <property type="component" value="Chromosome 8"/>
</dbReference>
<evidence type="ECO:0000259" key="1">
    <source>
        <dbReference type="SMART" id="SM00256"/>
    </source>
</evidence>
<feature type="domain" description="F-box" evidence="1">
    <location>
        <begin position="3"/>
        <end position="42"/>
    </location>
</feature>
<dbReference type="PANTHER" id="PTHR31672:SF13">
    <property type="entry name" value="F-BOX PROTEIN CPR30-LIKE"/>
    <property type="match status" value="1"/>
</dbReference>
<keyword evidence="3" id="KW-1185">Reference proteome</keyword>
<evidence type="ECO:0000313" key="3">
    <source>
        <dbReference type="Proteomes" id="UP000516437"/>
    </source>
</evidence>
<dbReference type="AlphaFoldDB" id="A0A6A1UUQ8"/>